<comment type="cofactor">
    <cofactor evidence="2 17">
        <name>Mg(2+)</name>
        <dbReference type="ChEBI" id="CHEBI:18420"/>
    </cofactor>
</comment>
<dbReference type="PANTHER" id="PTHR46244:SF3">
    <property type="entry name" value="PHOSPHOENOLPYRUVATE-PROTEIN PHOSPHOTRANSFERASE"/>
    <property type="match status" value="1"/>
</dbReference>
<keyword evidence="13 17" id="KW-0479">Metal-binding</keyword>
<evidence type="ECO:0000256" key="5">
    <source>
        <dbReference type="ARBA" id="ARBA00007837"/>
    </source>
</evidence>
<comment type="similarity">
    <text evidence="5 17">Belongs to the PEP-utilizing enzyme family.</text>
</comment>
<dbReference type="InterPro" id="IPR023151">
    <property type="entry name" value="PEP_util_CS"/>
</dbReference>
<dbReference type="SUPFAM" id="SSF47831">
    <property type="entry name" value="Enzyme I of the PEP:sugar phosphotransferase system HPr-binding (sub)domain"/>
    <property type="match status" value="1"/>
</dbReference>
<feature type="domain" description="PEP-utilising enzyme C-terminal" evidence="20">
    <location>
        <begin position="253"/>
        <end position="542"/>
    </location>
</feature>
<dbReference type="PIRSF" id="PIRSF000732">
    <property type="entry name" value="PTS_enzyme_I"/>
    <property type="match status" value="1"/>
</dbReference>
<dbReference type="NCBIfam" id="TIGR01417">
    <property type="entry name" value="PTS_I_fam"/>
    <property type="match status" value="1"/>
</dbReference>
<comment type="subcellular location">
    <subcellularLocation>
        <location evidence="4 17">Cytoplasm</location>
    </subcellularLocation>
</comment>
<evidence type="ECO:0000256" key="2">
    <source>
        <dbReference type="ARBA" id="ARBA00001946"/>
    </source>
</evidence>
<dbReference type="InterPro" id="IPR015813">
    <property type="entry name" value="Pyrv/PenolPyrv_kinase-like_dom"/>
</dbReference>
<keyword evidence="15 17" id="KW-0460">Magnesium</keyword>
<dbReference type="InterPro" id="IPR018274">
    <property type="entry name" value="PEP_util_AS"/>
</dbReference>
<evidence type="ECO:0000256" key="16">
    <source>
        <dbReference type="ARBA" id="ARBA00033235"/>
    </source>
</evidence>
<dbReference type="Pfam" id="PF02896">
    <property type="entry name" value="PEP-utilizers_C"/>
    <property type="match status" value="1"/>
</dbReference>
<evidence type="ECO:0000256" key="13">
    <source>
        <dbReference type="ARBA" id="ARBA00022723"/>
    </source>
</evidence>
<evidence type="ECO:0000256" key="10">
    <source>
        <dbReference type="ARBA" id="ARBA00022597"/>
    </source>
</evidence>
<dbReference type="Gene3D" id="3.50.30.10">
    <property type="entry name" value="Phosphohistidine domain"/>
    <property type="match status" value="1"/>
</dbReference>
<keyword evidence="18" id="KW-0175">Coiled coil</keyword>
<dbReference type="GO" id="GO:0008965">
    <property type="term" value="F:phosphoenolpyruvate-protein phosphotransferase activity"/>
    <property type="evidence" value="ECO:0007669"/>
    <property type="project" value="UniProtKB-EC"/>
</dbReference>
<evidence type="ECO:0000259" key="20">
    <source>
        <dbReference type="Pfam" id="PF02896"/>
    </source>
</evidence>
<keyword evidence="23" id="KW-1185">Reference proteome</keyword>
<name>A0ABS8YKN8_9BACL</name>
<evidence type="ECO:0000256" key="18">
    <source>
        <dbReference type="SAM" id="Coils"/>
    </source>
</evidence>
<evidence type="ECO:0000256" key="11">
    <source>
        <dbReference type="ARBA" id="ARBA00022679"/>
    </source>
</evidence>
<dbReference type="PANTHER" id="PTHR46244">
    <property type="entry name" value="PHOSPHOENOLPYRUVATE-PROTEIN PHOSPHOTRANSFERASE"/>
    <property type="match status" value="1"/>
</dbReference>
<dbReference type="InterPro" id="IPR006318">
    <property type="entry name" value="PTS_EI-like"/>
</dbReference>
<dbReference type="SUPFAM" id="SSF52009">
    <property type="entry name" value="Phosphohistidine domain"/>
    <property type="match status" value="1"/>
</dbReference>
<sequence>MLLQGIAAASGYAIGKAFVMQEQATAVERKDIGTDAVEAEVERFQNAVQQAMDELEQIKENTAAKLGEHHAEIFATHILVLQDEEFVGQAKEKVRQEAVNAEFALQEVTQQLVDIFTSMDSEYMRERAADFRDVSQRVLGLLSGKKSAQLSDFDEAVVLFAHDLTPSDTAQLDRSKVAGFATNIGGRTSHSAIMARSMEIPAVVGLQHATESVETGDMIMLDGSSGIILINPDEDTLSLYREKKQKFEKRQEEMKLYKDKPSVTADGHEVELVANIGNPQDALGARNNGAEGVGLYRTEFLYMGRDSFPSEEEQYNSYVTVCETIGSDKPVVIRTLDIGGDKELPYLELPKEMNPFLGYRAIRLCLDRKDLFKTQLRAILRASAHGNVKLMYPMISTITELREANAILAETKAELDEEGIAYNKGMEVGMMIEVPAAAIIADQLAKEVDFFSIGTNDLVQYTMAADRMNEQVSHLTQPFNPAVLRLIRMVIDAAHQEGKWAGMCGEMAGNLKAVPILLGLGLDEFSMSASSVLSVRVLLSRLNRDEMKQLAEEALALETAEEIQYLVVKRVAAVQELSI</sequence>
<evidence type="ECO:0000256" key="8">
    <source>
        <dbReference type="ARBA" id="ARBA00022448"/>
    </source>
</evidence>
<keyword evidence="11 17" id="KW-0808">Transferase</keyword>
<dbReference type="SUPFAM" id="SSF51621">
    <property type="entry name" value="Phosphoenolpyruvate/pyruvate domain"/>
    <property type="match status" value="1"/>
</dbReference>
<keyword evidence="10 17" id="KW-0762">Sugar transport</keyword>
<gene>
    <name evidence="22" type="primary">ptsP</name>
    <name evidence="22" type="ORF">LQV63_16595</name>
</gene>
<keyword evidence="9 17" id="KW-0963">Cytoplasm</keyword>
<dbReference type="RefSeq" id="WP_233697540.1">
    <property type="nucleotide sequence ID" value="NZ_JAJNBZ010000013.1"/>
</dbReference>
<proteinExistence type="inferred from homology"/>
<dbReference type="Gene3D" id="3.20.20.60">
    <property type="entry name" value="Phosphoenolpyruvate-binding domains"/>
    <property type="match status" value="1"/>
</dbReference>
<dbReference type="InterPro" id="IPR036618">
    <property type="entry name" value="PtsI_HPr-bd_sf"/>
</dbReference>
<accession>A0ABS8YKN8</accession>
<dbReference type="InterPro" id="IPR000121">
    <property type="entry name" value="PEP_util_C"/>
</dbReference>
<keyword evidence="12 17" id="KW-0598">Phosphotransferase system</keyword>
<feature type="coiled-coil region" evidence="18">
    <location>
        <begin position="34"/>
        <end position="111"/>
    </location>
</feature>
<dbReference type="InterPro" id="IPR036637">
    <property type="entry name" value="Phosphohistidine_dom_sf"/>
</dbReference>
<evidence type="ECO:0000256" key="6">
    <source>
        <dbReference type="ARBA" id="ARBA00012232"/>
    </source>
</evidence>
<dbReference type="PROSITE" id="PS00370">
    <property type="entry name" value="PEP_ENZYMES_PHOS_SITE"/>
    <property type="match status" value="1"/>
</dbReference>
<evidence type="ECO:0000259" key="21">
    <source>
        <dbReference type="Pfam" id="PF05524"/>
    </source>
</evidence>
<dbReference type="InterPro" id="IPR008731">
    <property type="entry name" value="PTS_EIN"/>
</dbReference>
<comment type="function">
    <text evidence="3 17">General (non sugar-specific) component of the phosphoenolpyruvate-dependent sugar phosphotransferase system (sugar PTS). This major carbohydrate active-transport system catalyzes the phosphorylation of incoming sugar substrates concomitantly with their translocation across the cell membrane. Enzyme I transfers the phosphoryl group from phosphoenolpyruvate (PEP) to the phosphoryl carrier protein (HPr).</text>
</comment>
<dbReference type="Proteomes" id="UP001199916">
    <property type="component" value="Unassembled WGS sequence"/>
</dbReference>
<keyword evidence="14 17" id="KW-0418">Kinase</keyword>
<dbReference type="InterPro" id="IPR050499">
    <property type="entry name" value="PEP-utilizing_PTS_enzyme"/>
</dbReference>
<keyword evidence="8 17" id="KW-0813">Transport</keyword>
<dbReference type="InterPro" id="IPR040442">
    <property type="entry name" value="Pyrv_kinase-like_dom_sf"/>
</dbReference>
<evidence type="ECO:0000313" key="22">
    <source>
        <dbReference type="EMBL" id="MCE5170925.1"/>
    </source>
</evidence>
<evidence type="ECO:0000256" key="4">
    <source>
        <dbReference type="ARBA" id="ARBA00004496"/>
    </source>
</evidence>
<evidence type="ECO:0000256" key="1">
    <source>
        <dbReference type="ARBA" id="ARBA00000683"/>
    </source>
</evidence>
<evidence type="ECO:0000256" key="12">
    <source>
        <dbReference type="ARBA" id="ARBA00022683"/>
    </source>
</evidence>
<reference evidence="22 23" key="1">
    <citation type="submission" date="2021-11" db="EMBL/GenBank/DDBJ databases">
        <title>Draft genome sequence of Paenibacillus profundus YoMME, a new Gram-positive bacteria with exoelectrogenic properties.</title>
        <authorList>
            <person name="Hubenova Y."/>
            <person name="Hubenova E."/>
            <person name="Manasiev Y."/>
            <person name="Peykov S."/>
            <person name="Mitov M."/>
        </authorList>
    </citation>
    <scope>NUCLEOTIDE SEQUENCE [LARGE SCALE GENOMIC DNA]</scope>
    <source>
        <strain evidence="22 23">YoMME</strain>
    </source>
</reference>
<dbReference type="EC" id="2.7.3.9" evidence="6 17"/>
<dbReference type="PRINTS" id="PR01736">
    <property type="entry name" value="PHPHTRNFRASE"/>
</dbReference>
<organism evidence="22 23">
    <name type="scientific">Paenibacillus profundus</name>
    <dbReference type="NCBI Taxonomy" id="1173085"/>
    <lineage>
        <taxon>Bacteria</taxon>
        <taxon>Bacillati</taxon>
        <taxon>Bacillota</taxon>
        <taxon>Bacilli</taxon>
        <taxon>Bacillales</taxon>
        <taxon>Paenibacillaceae</taxon>
        <taxon>Paenibacillus</taxon>
    </lineage>
</organism>
<evidence type="ECO:0000256" key="15">
    <source>
        <dbReference type="ARBA" id="ARBA00022842"/>
    </source>
</evidence>
<evidence type="ECO:0000313" key="23">
    <source>
        <dbReference type="Proteomes" id="UP001199916"/>
    </source>
</evidence>
<dbReference type="Pfam" id="PF00391">
    <property type="entry name" value="PEP-utilizers"/>
    <property type="match status" value="1"/>
</dbReference>
<dbReference type="InterPro" id="IPR024692">
    <property type="entry name" value="PTS_EI"/>
</dbReference>
<dbReference type="Gene3D" id="1.10.274.10">
    <property type="entry name" value="PtsI, HPr-binding domain"/>
    <property type="match status" value="1"/>
</dbReference>
<evidence type="ECO:0000256" key="17">
    <source>
        <dbReference type="PIRNR" id="PIRNR000732"/>
    </source>
</evidence>
<dbReference type="InterPro" id="IPR008279">
    <property type="entry name" value="PEP-util_enz_mobile_dom"/>
</dbReference>
<evidence type="ECO:0000259" key="19">
    <source>
        <dbReference type="Pfam" id="PF00391"/>
    </source>
</evidence>
<dbReference type="EMBL" id="JAJNBZ010000013">
    <property type="protein sequence ID" value="MCE5170925.1"/>
    <property type="molecule type" value="Genomic_DNA"/>
</dbReference>
<comment type="catalytic activity">
    <reaction evidence="1 17">
        <text>L-histidyl-[protein] + phosphoenolpyruvate = N(pros)-phospho-L-histidyl-[protein] + pyruvate</text>
        <dbReference type="Rhea" id="RHEA:23880"/>
        <dbReference type="Rhea" id="RHEA-COMP:9745"/>
        <dbReference type="Rhea" id="RHEA-COMP:9746"/>
        <dbReference type="ChEBI" id="CHEBI:15361"/>
        <dbReference type="ChEBI" id="CHEBI:29979"/>
        <dbReference type="ChEBI" id="CHEBI:58702"/>
        <dbReference type="ChEBI" id="CHEBI:64837"/>
        <dbReference type="EC" id="2.7.3.9"/>
    </reaction>
</comment>
<dbReference type="Pfam" id="PF05524">
    <property type="entry name" value="PEP-utilisers_N"/>
    <property type="match status" value="1"/>
</dbReference>
<dbReference type="PROSITE" id="PS00742">
    <property type="entry name" value="PEP_ENZYMES_2"/>
    <property type="match status" value="1"/>
</dbReference>
<feature type="domain" description="PEP-utilising enzyme mobile" evidence="19">
    <location>
        <begin position="154"/>
        <end position="226"/>
    </location>
</feature>
<protein>
    <recommendedName>
        <fullName evidence="7 17">Phosphoenolpyruvate-protein phosphotransferase</fullName>
        <ecNumber evidence="6 17">2.7.3.9</ecNumber>
    </recommendedName>
    <alternativeName>
        <fullName evidence="16 17">Phosphotransferase system, enzyme I</fullName>
    </alternativeName>
</protein>
<evidence type="ECO:0000256" key="14">
    <source>
        <dbReference type="ARBA" id="ARBA00022777"/>
    </source>
</evidence>
<evidence type="ECO:0000256" key="7">
    <source>
        <dbReference type="ARBA" id="ARBA00016544"/>
    </source>
</evidence>
<comment type="caution">
    <text evidence="22">The sequence shown here is derived from an EMBL/GenBank/DDBJ whole genome shotgun (WGS) entry which is preliminary data.</text>
</comment>
<feature type="domain" description="Phosphotransferase system enzyme I N-terminal" evidence="21">
    <location>
        <begin position="4"/>
        <end position="127"/>
    </location>
</feature>
<evidence type="ECO:0000256" key="3">
    <source>
        <dbReference type="ARBA" id="ARBA00002728"/>
    </source>
</evidence>
<evidence type="ECO:0000256" key="9">
    <source>
        <dbReference type="ARBA" id="ARBA00022490"/>
    </source>
</evidence>